<feature type="compositionally biased region" description="Polar residues" evidence="1">
    <location>
        <begin position="1"/>
        <end position="17"/>
    </location>
</feature>
<evidence type="ECO:0000256" key="1">
    <source>
        <dbReference type="SAM" id="MobiDB-lite"/>
    </source>
</evidence>
<proteinExistence type="predicted"/>
<keyword evidence="3" id="KW-1185">Reference proteome</keyword>
<reference evidence="2 3" key="1">
    <citation type="submission" date="2019-03" db="EMBL/GenBank/DDBJ databases">
        <title>First draft genome of Liparis tanakae, snailfish: a comprehensive survey of snailfish specific genes.</title>
        <authorList>
            <person name="Kim W."/>
            <person name="Song I."/>
            <person name="Jeong J.-H."/>
            <person name="Kim D."/>
            <person name="Kim S."/>
            <person name="Ryu S."/>
            <person name="Song J.Y."/>
            <person name="Lee S.K."/>
        </authorList>
    </citation>
    <scope>NUCLEOTIDE SEQUENCE [LARGE SCALE GENOMIC DNA]</scope>
    <source>
        <tissue evidence="2">Muscle</tissue>
    </source>
</reference>
<comment type="caution">
    <text evidence="2">The sequence shown here is derived from an EMBL/GenBank/DDBJ whole genome shotgun (WGS) entry which is preliminary data.</text>
</comment>
<sequence>MEPQQGQNMETQSSGLTDSGRFIHPSLGPKPRWSDSAPPPPRRGSEVEDVGPSAPDAASA</sequence>
<dbReference type="Proteomes" id="UP000314294">
    <property type="component" value="Unassembled WGS sequence"/>
</dbReference>
<gene>
    <name evidence="2" type="ORF">EYF80_059499</name>
</gene>
<dbReference type="EMBL" id="SRLO01004590">
    <property type="protein sequence ID" value="TNN30349.1"/>
    <property type="molecule type" value="Genomic_DNA"/>
</dbReference>
<accession>A0A4Z2ENM6</accession>
<evidence type="ECO:0000313" key="3">
    <source>
        <dbReference type="Proteomes" id="UP000314294"/>
    </source>
</evidence>
<dbReference type="AlphaFoldDB" id="A0A4Z2ENM6"/>
<protein>
    <submittedName>
        <fullName evidence="2">Uncharacterized protein</fullName>
    </submittedName>
</protein>
<name>A0A4Z2ENM6_9TELE</name>
<feature type="region of interest" description="Disordered" evidence="1">
    <location>
        <begin position="1"/>
        <end position="60"/>
    </location>
</feature>
<organism evidence="2 3">
    <name type="scientific">Liparis tanakae</name>
    <name type="common">Tanaka's snailfish</name>
    <dbReference type="NCBI Taxonomy" id="230148"/>
    <lineage>
        <taxon>Eukaryota</taxon>
        <taxon>Metazoa</taxon>
        <taxon>Chordata</taxon>
        <taxon>Craniata</taxon>
        <taxon>Vertebrata</taxon>
        <taxon>Euteleostomi</taxon>
        <taxon>Actinopterygii</taxon>
        <taxon>Neopterygii</taxon>
        <taxon>Teleostei</taxon>
        <taxon>Neoteleostei</taxon>
        <taxon>Acanthomorphata</taxon>
        <taxon>Eupercaria</taxon>
        <taxon>Perciformes</taxon>
        <taxon>Cottioidei</taxon>
        <taxon>Cottales</taxon>
        <taxon>Liparidae</taxon>
        <taxon>Liparis</taxon>
    </lineage>
</organism>
<evidence type="ECO:0000313" key="2">
    <source>
        <dbReference type="EMBL" id="TNN30349.1"/>
    </source>
</evidence>